<dbReference type="RefSeq" id="WP_152890083.1">
    <property type="nucleotide sequence ID" value="NZ_WHJC01000133.1"/>
</dbReference>
<dbReference type="OrthoDB" id="9777619at2"/>
<reference evidence="1 2" key="1">
    <citation type="submission" date="2019-10" db="EMBL/GenBank/DDBJ databases">
        <title>The Genome Sequence of Clostridium tarantellae Isolated from Fish Brain.</title>
        <authorList>
            <person name="Bano L."/>
            <person name="Kiel M."/>
            <person name="Sales G."/>
            <person name="Doxey A.C."/>
            <person name="Mansfield M.J."/>
            <person name="Schiavone M."/>
            <person name="Rossetto O."/>
            <person name="Pirazzini M."/>
            <person name="Dobrindt U."/>
            <person name="Montecucco C."/>
        </authorList>
    </citation>
    <scope>NUCLEOTIDE SEQUENCE [LARGE SCALE GENOMIC DNA]</scope>
    <source>
        <strain evidence="1 2">DSM 3997</strain>
    </source>
</reference>
<sequence>MNIDFHVHGLISKKMHFDENIFLQGINYAKESGLDAFIMCEHFNAVYFEEIYNYLNEKFPYRGDRYLINDFSVFLGIEVSVKNKGHIILSSGRDEIIHIRKILEKNMDKNNFIELEELLNLAKEYNCLKIGAHPYRKGHKLYLHPNKYLNKLDALDLNGKDIYNKGLFIAREEVENLSKITEVNIVTGSDSHYPIQLGSLKTILKESCFTIKDIKNCIKNKEYEISISNSLNLRIFSSKIIKKCLLNSNM</sequence>
<dbReference type="EMBL" id="WHJC01000133">
    <property type="protein sequence ID" value="MPQ44000.1"/>
    <property type="molecule type" value="Genomic_DNA"/>
</dbReference>
<dbReference type="Gene3D" id="3.20.20.140">
    <property type="entry name" value="Metal-dependent hydrolases"/>
    <property type="match status" value="1"/>
</dbReference>
<evidence type="ECO:0000313" key="1">
    <source>
        <dbReference type="EMBL" id="MPQ44000.1"/>
    </source>
</evidence>
<dbReference type="SUPFAM" id="SSF89550">
    <property type="entry name" value="PHP domain-like"/>
    <property type="match status" value="1"/>
</dbReference>
<proteinExistence type="predicted"/>
<dbReference type="AlphaFoldDB" id="A0A6I1MLX4"/>
<keyword evidence="2" id="KW-1185">Reference proteome</keyword>
<name>A0A6I1MLX4_9CLOT</name>
<dbReference type="InterPro" id="IPR016195">
    <property type="entry name" value="Pol/histidinol_Pase-like"/>
</dbReference>
<dbReference type="Proteomes" id="UP000430345">
    <property type="component" value="Unassembled WGS sequence"/>
</dbReference>
<evidence type="ECO:0000313" key="2">
    <source>
        <dbReference type="Proteomes" id="UP000430345"/>
    </source>
</evidence>
<organism evidence="1 2">
    <name type="scientific">Clostridium tarantellae</name>
    <dbReference type="NCBI Taxonomy" id="39493"/>
    <lineage>
        <taxon>Bacteria</taxon>
        <taxon>Bacillati</taxon>
        <taxon>Bacillota</taxon>
        <taxon>Clostridia</taxon>
        <taxon>Eubacteriales</taxon>
        <taxon>Clostridiaceae</taxon>
        <taxon>Clostridium</taxon>
    </lineage>
</organism>
<accession>A0A6I1MLX4</accession>
<protein>
    <submittedName>
        <fullName evidence="1">Histidinol-phosphatase</fullName>
    </submittedName>
</protein>
<gene>
    <name evidence="1" type="ORF">GBZ86_09530</name>
</gene>
<comment type="caution">
    <text evidence="1">The sequence shown here is derived from an EMBL/GenBank/DDBJ whole genome shotgun (WGS) entry which is preliminary data.</text>
</comment>